<evidence type="ECO:0000256" key="11">
    <source>
        <dbReference type="PIRSR" id="PIRSR000171-1"/>
    </source>
</evidence>
<dbReference type="PANTHER" id="PTHR11632:SF51">
    <property type="entry name" value="SUCCINATE DEHYDROGENASE [UBIQUINONE] FLAVOPROTEIN SUBUNIT, MITOCHONDRIAL"/>
    <property type="match status" value="1"/>
</dbReference>
<evidence type="ECO:0000313" key="15">
    <source>
        <dbReference type="EMBL" id="QCY48133.1"/>
    </source>
</evidence>
<protein>
    <recommendedName>
        <fullName evidence="5">L-aspartate oxidase</fullName>
        <ecNumber evidence="4">1.4.3.16</ecNumber>
    </recommendedName>
    <alternativeName>
        <fullName evidence="9">Quinolinate synthase B</fullName>
    </alternativeName>
</protein>
<evidence type="ECO:0000256" key="4">
    <source>
        <dbReference type="ARBA" id="ARBA00012173"/>
    </source>
</evidence>
<evidence type="ECO:0000256" key="6">
    <source>
        <dbReference type="ARBA" id="ARBA00022630"/>
    </source>
</evidence>
<dbReference type="Pfam" id="PF02910">
    <property type="entry name" value="Succ_DH_flav_C"/>
    <property type="match status" value="1"/>
</dbReference>
<dbReference type="EC" id="1.4.3.16" evidence="4"/>
<organism evidence="15 16">
    <name type="scientific">Glutamicibacter creatinolyticus</name>
    <dbReference type="NCBI Taxonomy" id="162496"/>
    <lineage>
        <taxon>Bacteria</taxon>
        <taxon>Bacillati</taxon>
        <taxon>Actinomycetota</taxon>
        <taxon>Actinomycetes</taxon>
        <taxon>Micrococcales</taxon>
        <taxon>Micrococcaceae</taxon>
        <taxon>Glutamicibacter</taxon>
    </lineage>
</organism>
<evidence type="ECO:0000256" key="9">
    <source>
        <dbReference type="ARBA" id="ARBA00030386"/>
    </source>
</evidence>
<evidence type="ECO:0000256" key="10">
    <source>
        <dbReference type="ARBA" id="ARBA00048305"/>
    </source>
</evidence>
<dbReference type="PANTHER" id="PTHR11632">
    <property type="entry name" value="SUCCINATE DEHYDROGENASE 2 FLAVOPROTEIN SUBUNIT"/>
    <property type="match status" value="1"/>
</dbReference>
<evidence type="ECO:0000256" key="7">
    <source>
        <dbReference type="ARBA" id="ARBA00023002"/>
    </source>
</evidence>
<dbReference type="InterPro" id="IPR003953">
    <property type="entry name" value="FAD-dep_OxRdtase_2_FAD-bd"/>
</dbReference>
<dbReference type="PRINTS" id="PR00368">
    <property type="entry name" value="FADPNR"/>
</dbReference>
<sequence>MNSSVAGNNGDTTNNESNDNATGHRFDGGTGKIRERKISTAVLVIGTGGSGLRAAIELAELGVDVLAVGKRPRHDAHTSLAAGGINAALGTMDAEDSWQQHAADTIKESYYLANPHTVQIVAQGAAEGIADLERYGMGFAREEDGRISQRFFGAHTFRRTAFAGDYTGLEIQRSLVRRSEQLQVPILDTVYITDILTHDNRVFGAYGFDVNNGTRYLIHADAVILAAGGHNRIWRRTSSRRDENTGDSFRLAVEAGARLRDPELVQFHPSGIIEPENAAGTLISEAARGEGGILRNGLGERFMERYDPQRMELSTRDRVALAAYTEIKEGRGTKKGGVWLDISHLPRQLIMERLPRVYQTMLEVQMLDITREPIEIAPTAHYSMGGVWVRPEDHSTHVEGLYAIGEASSGLHGANRLGGNSLIELLVFGRIVGRAAAEYSAGLESHTRSAAAVTRARSELERLLAADGQENVRSLQRAIRDMMTECAGVVRDEAGLLEGLRRLDEIEARMANVGIHPDIAGFQDLAHAYDLKSAALSARATLEAALERRETRGCHNRSDYPEQDPQLQVNLVWSPHGGVVRESIPPVPAEISELIGEVDTAGKLVE</sequence>
<dbReference type="FunFam" id="3.90.700.10:FF:000002">
    <property type="entry name" value="L-aspartate oxidase"/>
    <property type="match status" value="1"/>
</dbReference>
<accession>A0A5B7WY92</accession>
<feature type="domain" description="Fumarate reductase/succinate dehydrogenase flavoprotein-like C-terminal" evidence="14">
    <location>
        <begin position="477"/>
        <end position="565"/>
    </location>
</feature>
<gene>
    <name evidence="15" type="ORF">GcLGCM259_2426</name>
</gene>
<dbReference type="InterPro" id="IPR027477">
    <property type="entry name" value="Succ_DH/fumarate_Rdtase_cat_sf"/>
</dbReference>
<evidence type="ECO:0000313" key="16">
    <source>
        <dbReference type="Proteomes" id="UP000307000"/>
    </source>
</evidence>
<dbReference type="PRINTS" id="PR00411">
    <property type="entry name" value="PNDRDTASEI"/>
</dbReference>
<keyword evidence="7" id="KW-0560">Oxidoreductase</keyword>
<comment type="similarity">
    <text evidence="3">Belongs to the FAD-dependent oxidoreductase 2 family. NadB subfamily.</text>
</comment>
<feature type="compositionally biased region" description="Polar residues" evidence="12">
    <location>
        <begin position="1"/>
        <end position="21"/>
    </location>
</feature>
<dbReference type="InterPro" id="IPR015939">
    <property type="entry name" value="Fum_Rdtase/Succ_DH_flav-like_C"/>
</dbReference>
<dbReference type="EMBL" id="CP034412">
    <property type="protein sequence ID" value="QCY48133.1"/>
    <property type="molecule type" value="Genomic_DNA"/>
</dbReference>
<dbReference type="PIRSF" id="PIRSF000171">
    <property type="entry name" value="SDHA_APRA_LASPO"/>
    <property type="match status" value="1"/>
</dbReference>
<evidence type="ECO:0000256" key="8">
    <source>
        <dbReference type="ARBA" id="ARBA00029426"/>
    </source>
</evidence>
<dbReference type="Proteomes" id="UP000307000">
    <property type="component" value="Chromosome"/>
</dbReference>
<comment type="cofactor">
    <cofactor evidence="1">
        <name>FAD</name>
        <dbReference type="ChEBI" id="CHEBI:57692"/>
    </cofactor>
</comment>
<comment type="function">
    <text evidence="8">Catalyzes the oxidation of L-aspartate to iminoaspartate, the first step in the de novo biosynthesis of NAD(+).</text>
</comment>
<name>A0A5B7WY92_9MICC</name>
<keyword evidence="16" id="KW-1185">Reference proteome</keyword>
<dbReference type="Gene3D" id="3.90.700.10">
    <property type="entry name" value="Succinate dehydrogenase/fumarate reductase flavoprotein, catalytic domain"/>
    <property type="match status" value="1"/>
</dbReference>
<evidence type="ECO:0000259" key="14">
    <source>
        <dbReference type="Pfam" id="PF02910"/>
    </source>
</evidence>
<dbReference type="Pfam" id="PF00890">
    <property type="entry name" value="FAD_binding_2"/>
    <property type="match status" value="1"/>
</dbReference>
<keyword evidence="6" id="KW-0285">Flavoprotein</keyword>
<dbReference type="InterPro" id="IPR036188">
    <property type="entry name" value="FAD/NAD-bd_sf"/>
</dbReference>
<dbReference type="SUPFAM" id="SSF46977">
    <property type="entry name" value="Succinate dehydrogenase/fumarate reductase flavoprotein C-terminal domain"/>
    <property type="match status" value="1"/>
</dbReference>
<dbReference type="GO" id="GO:0033765">
    <property type="term" value="F:steroid dehydrogenase activity, acting on the CH-CH group of donors"/>
    <property type="evidence" value="ECO:0007669"/>
    <property type="project" value="UniProtKB-ARBA"/>
</dbReference>
<feature type="domain" description="FAD-dependent oxidoreductase 2 FAD-binding" evidence="13">
    <location>
        <begin position="42"/>
        <end position="422"/>
    </location>
</feature>
<feature type="region of interest" description="Disordered" evidence="12">
    <location>
        <begin position="1"/>
        <end position="31"/>
    </location>
</feature>
<feature type="active site" description="Proton acceptor" evidence="11">
    <location>
        <position position="316"/>
    </location>
</feature>
<dbReference type="GO" id="GO:0008734">
    <property type="term" value="F:L-aspartate oxidase activity"/>
    <property type="evidence" value="ECO:0007669"/>
    <property type="project" value="UniProtKB-EC"/>
</dbReference>
<dbReference type="KEGG" id="gcr:GcLGCM259_2426"/>
<dbReference type="AlphaFoldDB" id="A0A5B7WY92"/>
<comment type="catalytic activity">
    <reaction evidence="10">
        <text>L-aspartate + O2 = iminosuccinate + H2O2</text>
        <dbReference type="Rhea" id="RHEA:25876"/>
        <dbReference type="ChEBI" id="CHEBI:15379"/>
        <dbReference type="ChEBI" id="CHEBI:16240"/>
        <dbReference type="ChEBI" id="CHEBI:29991"/>
        <dbReference type="ChEBI" id="CHEBI:77875"/>
        <dbReference type="EC" id="1.4.3.16"/>
    </reaction>
    <physiologicalReaction direction="left-to-right" evidence="10">
        <dbReference type="Rhea" id="RHEA:25877"/>
    </physiologicalReaction>
</comment>
<evidence type="ECO:0000259" key="13">
    <source>
        <dbReference type="Pfam" id="PF00890"/>
    </source>
</evidence>
<reference evidence="15 16" key="1">
    <citation type="submission" date="2018-12" db="EMBL/GenBank/DDBJ databases">
        <title>Complete Genome Sequence of Glutamicibacter creatinolyticus strain LGCM259,isolated from an abscess of a 12-year-old mare in Italy.</title>
        <authorList>
            <person name="Santos R.G."/>
            <person name="Silva A.L."/>
            <person name="Seyffert N."/>
            <person name="Castro T.L.P."/>
            <person name="Attili A.R."/>
            <person name="Rifici C."/>
            <person name="Mazzullo G."/>
            <person name="Brenig B."/>
            <person name="Venanzi F."/>
            <person name="Azevedo V."/>
        </authorList>
    </citation>
    <scope>NUCLEOTIDE SEQUENCE [LARGE SCALE GENOMIC DNA]</scope>
    <source>
        <strain evidence="15 16">LGCM 259</strain>
    </source>
</reference>
<comment type="pathway">
    <text evidence="2">Cofactor biosynthesis; NAD(+) biosynthesis; iminoaspartate from L-aspartate (oxidase route): step 1/1.</text>
</comment>
<feature type="compositionally biased region" description="Basic and acidic residues" evidence="12">
    <location>
        <begin position="22"/>
        <end position="31"/>
    </location>
</feature>
<evidence type="ECO:0000256" key="12">
    <source>
        <dbReference type="SAM" id="MobiDB-lite"/>
    </source>
</evidence>
<dbReference type="GO" id="GO:0044281">
    <property type="term" value="P:small molecule metabolic process"/>
    <property type="evidence" value="ECO:0007669"/>
    <property type="project" value="UniProtKB-ARBA"/>
</dbReference>
<dbReference type="SUPFAM" id="SSF56425">
    <property type="entry name" value="Succinate dehydrogenase/fumarate reductase flavoprotein, catalytic domain"/>
    <property type="match status" value="1"/>
</dbReference>
<proteinExistence type="inferred from homology"/>
<dbReference type="Gene3D" id="1.20.58.100">
    <property type="entry name" value="Fumarate reductase/succinate dehydrogenase flavoprotein-like, C-terminal domain"/>
    <property type="match status" value="1"/>
</dbReference>
<evidence type="ECO:0000256" key="1">
    <source>
        <dbReference type="ARBA" id="ARBA00001974"/>
    </source>
</evidence>
<dbReference type="InterPro" id="IPR037099">
    <property type="entry name" value="Fum_R/Succ_DH_flav-like_C_sf"/>
</dbReference>
<evidence type="ECO:0000256" key="3">
    <source>
        <dbReference type="ARBA" id="ARBA00008562"/>
    </source>
</evidence>
<evidence type="ECO:0000256" key="2">
    <source>
        <dbReference type="ARBA" id="ARBA00004950"/>
    </source>
</evidence>
<dbReference type="InterPro" id="IPR030664">
    <property type="entry name" value="SdhA/FrdA/AprA"/>
</dbReference>
<evidence type="ECO:0000256" key="5">
    <source>
        <dbReference type="ARBA" id="ARBA00021901"/>
    </source>
</evidence>
<dbReference type="Gene3D" id="3.50.50.60">
    <property type="entry name" value="FAD/NAD(P)-binding domain"/>
    <property type="match status" value="1"/>
</dbReference>
<dbReference type="SUPFAM" id="SSF51905">
    <property type="entry name" value="FAD/NAD(P)-binding domain"/>
    <property type="match status" value="1"/>
</dbReference>